<accession>A0ABY7HBA8</accession>
<protein>
    <recommendedName>
        <fullName evidence="3">SUKH-4 immunity protein of toxin-antitoxin system</fullName>
    </recommendedName>
</protein>
<sequence length="311" mass="34562">MDLAGAFVELFPITYKQFSVELVPDKDTGDGGLRRTDDGELCATLRLSVSEGDEEVASSQGEVTFVYEPHGDDPRIVAYFAGWAAALRRVLECHADPDALPEALRDRLSFVGVDELVFPGVLWLGWPQTVDDFTEALLSNKRRLGRLLPSGTDLGLAFAGLFPIRSERLTIEFVPETVDEDTGEVRGGFQEMTDGRLVATLRIVLWDLHEGERTIRQTTEQELVVVDSEYSYDPRVPAYFAGWAAAVRFVFGRLDELAAADELPDLDERLQELVPSDLVFSEVLELRRPQTADEFTDVLLSGKKRLGGVLP</sequence>
<dbReference type="EMBL" id="CP114040">
    <property type="protein sequence ID" value="WAS96532.1"/>
    <property type="molecule type" value="Genomic_DNA"/>
</dbReference>
<dbReference type="RefSeq" id="WP_269038894.1">
    <property type="nucleotide sequence ID" value="NZ_CP114040.1"/>
</dbReference>
<dbReference type="Proteomes" id="UP001164459">
    <property type="component" value="Chromosome"/>
</dbReference>
<evidence type="ECO:0000313" key="1">
    <source>
        <dbReference type="EMBL" id="WAS96532.1"/>
    </source>
</evidence>
<evidence type="ECO:0008006" key="3">
    <source>
        <dbReference type="Google" id="ProtNLM"/>
    </source>
</evidence>
<reference evidence="1" key="1">
    <citation type="submission" date="2022-11" db="EMBL/GenBank/DDBJ databases">
        <title>Minimal conservation of predation-associated metabolite biosynthetic gene clusters underscores biosynthetic potential of Myxococcota including descriptions for ten novel species: Archangium lansinium sp. nov., Myxococcus landrumus sp. nov., Nannocystis bai.</title>
        <authorList>
            <person name="Ahearne A."/>
            <person name="Stevens C."/>
            <person name="Dowd S."/>
        </authorList>
    </citation>
    <scope>NUCLEOTIDE SEQUENCE</scope>
    <source>
        <strain evidence="1">Fl3</strain>
    </source>
</reference>
<organism evidence="1 2">
    <name type="scientific">Nannocystis punicea</name>
    <dbReference type="NCBI Taxonomy" id="2995304"/>
    <lineage>
        <taxon>Bacteria</taxon>
        <taxon>Pseudomonadati</taxon>
        <taxon>Myxococcota</taxon>
        <taxon>Polyangia</taxon>
        <taxon>Nannocystales</taxon>
        <taxon>Nannocystaceae</taxon>
        <taxon>Nannocystis</taxon>
    </lineage>
</organism>
<keyword evidence="2" id="KW-1185">Reference proteome</keyword>
<proteinExistence type="predicted"/>
<name>A0ABY7HBA8_9BACT</name>
<gene>
    <name evidence="1" type="ORF">O0S08_10275</name>
</gene>
<evidence type="ECO:0000313" key="2">
    <source>
        <dbReference type="Proteomes" id="UP001164459"/>
    </source>
</evidence>